<dbReference type="InterPro" id="IPR012334">
    <property type="entry name" value="Pectin_lyas_fold"/>
</dbReference>
<organism evidence="1 2">
    <name type="scientific">Thermoactinomyces mirandus</name>
    <dbReference type="NCBI Taxonomy" id="2756294"/>
    <lineage>
        <taxon>Bacteria</taxon>
        <taxon>Bacillati</taxon>
        <taxon>Bacillota</taxon>
        <taxon>Bacilli</taxon>
        <taxon>Bacillales</taxon>
        <taxon>Thermoactinomycetaceae</taxon>
        <taxon>Thermoactinomyces</taxon>
    </lineage>
</organism>
<dbReference type="SUPFAM" id="SSF51126">
    <property type="entry name" value="Pectin lyase-like"/>
    <property type="match status" value="1"/>
</dbReference>
<dbReference type="Proteomes" id="UP000538292">
    <property type="component" value="Unassembled WGS sequence"/>
</dbReference>
<comment type="caution">
    <text evidence="1">The sequence shown here is derived from an EMBL/GenBank/DDBJ whole genome shotgun (WGS) entry which is preliminary data.</text>
</comment>
<dbReference type="Gene3D" id="2.160.20.10">
    <property type="entry name" value="Single-stranded right-handed beta-helix, Pectin lyase-like"/>
    <property type="match status" value="1"/>
</dbReference>
<accession>A0A7W1XSJ8</accession>
<dbReference type="EMBL" id="JACEOL010000030">
    <property type="protein sequence ID" value="MBA4602502.1"/>
    <property type="molecule type" value="Genomic_DNA"/>
</dbReference>
<evidence type="ECO:0000313" key="2">
    <source>
        <dbReference type="Proteomes" id="UP000538292"/>
    </source>
</evidence>
<protein>
    <submittedName>
        <fullName evidence="1">Uncharacterized protein</fullName>
    </submittedName>
</protein>
<dbReference type="InterPro" id="IPR011050">
    <property type="entry name" value="Pectin_lyase_fold/virulence"/>
</dbReference>
<sequence>MTGIFPNHDKKENRFSALKPVVSNRYYLEDYPRLPEETDDSGRFRRVIAAMPPGSLLIVPEGHYYADEICIRKPISIRFAKETVVEAIHINASYIFKWEGGLGYHSYCLAKDLKRGDRSFRILQTPWDLEAGDMIVLTDDSKRYSDGQANVNAEVHEIDSIYSSARELLPDSGFSSSQHEWNRQSNLGECVSFSWDPHESAFKMELDHLSKPGFALIERQAFGIRGGMRYNLQVYGRLETRGSVVGSCYVSWLDEYGRLLAYSNIMEFDHSCWKRITNGNLLAPAGAASARVAVAIHAGEPGYGGCLRIREVSLKSAVTKIVLKDEVRLPKRVSSRQNVYKVKPLQDVSIENFHYRLKEGSRKGFGILAFNMRRFRVSGFRGERGAESAIQIQRSKDVIVEDFDIKNPQVVGSGQGYGIQFYGGNQGVVVRNGYTRRMRHSVDFEGTFDALVENVVDEKGKGASFMISHNGWCSDITFSRCKSLQSHSSGFVAEAQGVKDPYDLKHHNIHINHCVWHRAIHPDDPVGYGFGVLLKAPVSGKIAHFTAKYGNGEKPSMFQDNGAIRLLPTCNHLLIEHVVGEGLRRGVAIVHPAARMETEPRNKLEFRHIYLRKCRTGFFVNDGERKRLFLYDIQMDGISEWLFGGNRHGTYERFVLDGLTVTHCNQAGFMQKCPQAANRSLLQGRICRIESDQCGPLDSLEAGWSLTWDDCMLRGDGETVWFTGNMKNSCASGIPDGIVDGQRLLFISKSMSTFTIYSKNILYRDGENGITLSPKQRLALLVWQDGKHWVHIS</sequence>
<proteinExistence type="predicted"/>
<gene>
    <name evidence="1" type="ORF">H2C83_09285</name>
</gene>
<keyword evidence="2" id="KW-1185">Reference proteome</keyword>
<evidence type="ECO:0000313" key="1">
    <source>
        <dbReference type="EMBL" id="MBA4602502.1"/>
    </source>
</evidence>
<name>A0A7W1XSJ8_9BACL</name>
<reference evidence="1 2" key="1">
    <citation type="submission" date="2020-07" db="EMBL/GenBank/DDBJ databases">
        <title>Thermoactinomyces phylogeny.</title>
        <authorList>
            <person name="Dunlap C."/>
        </authorList>
    </citation>
    <scope>NUCLEOTIDE SEQUENCE [LARGE SCALE GENOMIC DNA]</scope>
    <source>
        <strain evidence="1 2">AMNI-1</strain>
    </source>
</reference>
<dbReference type="AlphaFoldDB" id="A0A7W1XSJ8"/>